<dbReference type="AlphaFoldDB" id="A0A2S0WC25"/>
<keyword evidence="2" id="KW-1185">Reference proteome</keyword>
<dbReference type="KEGG" id="clia:C3E79_01440"/>
<organism evidence="1 2">
    <name type="scientific">Corynebacterium liangguodongii</name>
    <dbReference type="NCBI Taxonomy" id="2079535"/>
    <lineage>
        <taxon>Bacteria</taxon>
        <taxon>Bacillati</taxon>
        <taxon>Actinomycetota</taxon>
        <taxon>Actinomycetes</taxon>
        <taxon>Mycobacteriales</taxon>
        <taxon>Corynebacteriaceae</taxon>
        <taxon>Corynebacterium</taxon>
    </lineage>
</organism>
<sequence>MWLDYAARQALISVGAFARAPRLKFAAHASPLSFPQEGDVVVSLTTHGERISSAVAAISSLLLGTQLLPVHLWLDRGDFESEWPRALKGLVDRGLQVRCSDGAFGPHTKYFGTFAECAGTDTRVITIDDDMMYPRWFVEKLLNAAQADPGSVVAYRAHRIVTTGGEIERYRRWRQVRTTAPSHLHFSTGVSGVAYPPAMVDYVASLGTEFLHHAPRADDVWLNACALRSGHRVRQVFPHPREFSIVPGSQRRALVRENLRGGGNDLQIAATYGPADVAKLLAEPEPGSAG</sequence>
<evidence type="ECO:0000313" key="2">
    <source>
        <dbReference type="Proteomes" id="UP000244754"/>
    </source>
</evidence>
<reference evidence="2" key="1">
    <citation type="submission" date="2018-01" db="EMBL/GenBank/DDBJ databases">
        <authorList>
            <person name="Li J."/>
        </authorList>
    </citation>
    <scope>NUCLEOTIDE SEQUENCE [LARGE SCALE GENOMIC DNA]</scope>
    <source>
        <strain evidence="2">2184</strain>
    </source>
</reference>
<keyword evidence="1" id="KW-0808">Transferase</keyword>
<evidence type="ECO:0000313" key="1">
    <source>
        <dbReference type="EMBL" id="AWB83313.1"/>
    </source>
</evidence>
<dbReference type="EMBL" id="CP026948">
    <property type="protein sequence ID" value="AWB83313.1"/>
    <property type="molecule type" value="Genomic_DNA"/>
</dbReference>
<accession>A0A2S0WC25</accession>
<dbReference type="OrthoDB" id="5465469at2"/>
<dbReference type="SUPFAM" id="SSF53448">
    <property type="entry name" value="Nucleotide-diphospho-sugar transferases"/>
    <property type="match status" value="1"/>
</dbReference>
<name>A0A2S0WC25_9CORY</name>
<protein>
    <submittedName>
        <fullName evidence="1">Glycosyltransferase</fullName>
    </submittedName>
</protein>
<dbReference type="InterPro" id="IPR029044">
    <property type="entry name" value="Nucleotide-diphossugar_trans"/>
</dbReference>
<gene>
    <name evidence="1" type="ORF">C3E79_01440</name>
</gene>
<dbReference type="Proteomes" id="UP000244754">
    <property type="component" value="Chromosome"/>
</dbReference>
<proteinExistence type="predicted"/>
<dbReference type="GO" id="GO:0016740">
    <property type="term" value="F:transferase activity"/>
    <property type="evidence" value="ECO:0007669"/>
    <property type="project" value="UniProtKB-KW"/>
</dbReference>